<dbReference type="PROSITE" id="PS51257">
    <property type="entry name" value="PROKAR_LIPOPROTEIN"/>
    <property type="match status" value="1"/>
</dbReference>
<keyword evidence="6" id="KW-1185">Reference proteome</keyword>
<dbReference type="CDD" id="cd02696">
    <property type="entry name" value="MurNAc-LAA"/>
    <property type="match status" value="1"/>
</dbReference>
<keyword evidence="1" id="KW-0378">Hydrolase</keyword>
<dbReference type="Pfam" id="PF01520">
    <property type="entry name" value="Amidase_3"/>
    <property type="match status" value="1"/>
</dbReference>
<dbReference type="SMART" id="SM00646">
    <property type="entry name" value="Ami_3"/>
    <property type="match status" value="1"/>
</dbReference>
<dbReference type="OrthoDB" id="43070at2"/>
<dbReference type="GO" id="GO:0009253">
    <property type="term" value="P:peptidoglycan catabolic process"/>
    <property type="evidence" value="ECO:0007669"/>
    <property type="project" value="InterPro"/>
</dbReference>
<feature type="chain" id="PRO_5009917756" evidence="3">
    <location>
        <begin position="22"/>
        <end position="305"/>
    </location>
</feature>
<proteinExistence type="predicted"/>
<dbReference type="EMBL" id="FQZO01000003">
    <property type="protein sequence ID" value="SHJ09565.1"/>
    <property type="molecule type" value="Genomic_DNA"/>
</dbReference>
<name>A0A1M6GHT2_9CLOT</name>
<reference evidence="5 6" key="1">
    <citation type="submission" date="2016-11" db="EMBL/GenBank/DDBJ databases">
        <authorList>
            <person name="Jaros S."/>
            <person name="Januszkiewicz K."/>
            <person name="Wedrychowicz H."/>
        </authorList>
    </citation>
    <scope>NUCLEOTIDE SEQUENCE [LARGE SCALE GENOMIC DNA]</scope>
    <source>
        <strain evidence="5 6">DSM 21864</strain>
    </source>
</reference>
<dbReference type="PANTHER" id="PTHR30404:SF0">
    <property type="entry name" value="N-ACETYLMURAMOYL-L-ALANINE AMIDASE AMIC"/>
    <property type="match status" value="1"/>
</dbReference>
<dbReference type="PANTHER" id="PTHR30404">
    <property type="entry name" value="N-ACETYLMURAMOYL-L-ALANINE AMIDASE"/>
    <property type="match status" value="1"/>
</dbReference>
<evidence type="ECO:0000256" key="3">
    <source>
        <dbReference type="SAM" id="SignalP"/>
    </source>
</evidence>
<dbReference type="InterPro" id="IPR050695">
    <property type="entry name" value="N-acetylmuramoyl_amidase_3"/>
</dbReference>
<protein>
    <submittedName>
        <fullName evidence="5">N-acetylmuramoyl-L-alanine amidase</fullName>
    </submittedName>
</protein>
<evidence type="ECO:0000313" key="5">
    <source>
        <dbReference type="EMBL" id="SHJ09565.1"/>
    </source>
</evidence>
<dbReference type="InterPro" id="IPR002508">
    <property type="entry name" value="MurNAc-LAA_cat"/>
</dbReference>
<dbReference type="GO" id="GO:0008745">
    <property type="term" value="F:N-acetylmuramoyl-L-alanine amidase activity"/>
    <property type="evidence" value="ECO:0007669"/>
    <property type="project" value="InterPro"/>
</dbReference>
<feature type="region of interest" description="Disordered" evidence="2">
    <location>
        <begin position="32"/>
        <end position="137"/>
    </location>
</feature>
<sequence length="305" mass="33720">MKKYLVCIFSIVILFSLSACAKSTIENKKEEAKAAGQVENIEEEKLITPVTKQDKENLKEEKEEKVKLEEKQNSKENNKEKAKTEEKDNSKEGTVKSKKVIVIDPGHSSGGNKGQERQSPDSNVLKIKDPGGAQGIASKTPEYAINMKVALKLKALLEKDNYKVIMTKTQHKENPGNVERAEVGNANKADLVIRIHCDSSDSQKVQGASMLVPGKTGYGKSINSISKQYGQIILESLVNECKMSSKGVVERNDLTGFNWSKVPVVLVEMGFMSNPKEDQMLNDETYQNKLAQGLFKGIKKAMVAI</sequence>
<evidence type="ECO:0000256" key="2">
    <source>
        <dbReference type="SAM" id="MobiDB-lite"/>
    </source>
</evidence>
<keyword evidence="3" id="KW-0732">Signal</keyword>
<dbReference type="RefSeq" id="WP_073006306.1">
    <property type="nucleotide sequence ID" value="NZ_FQZO01000003.1"/>
</dbReference>
<dbReference type="SUPFAM" id="SSF53187">
    <property type="entry name" value="Zn-dependent exopeptidases"/>
    <property type="match status" value="1"/>
</dbReference>
<dbReference type="STRING" id="1121298.SAMN05444401_2124"/>
<feature type="domain" description="MurNAc-LAA" evidence="4">
    <location>
        <begin position="181"/>
        <end position="299"/>
    </location>
</feature>
<evidence type="ECO:0000256" key="1">
    <source>
        <dbReference type="ARBA" id="ARBA00022801"/>
    </source>
</evidence>
<organism evidence="5 6">
    <name type="scientific">Clostridium amylolyticum</name>
    <dbReference type="NCBI Taxonomy" id="1121298"/>
    <lineage>
        <taxon>Bacteria</taxon>
        <taxon>Bacillati</taxon>
        <taxon>Bacillota</taxon>
        <taxon>Clostridia</taxon>
        <taxon>Eubacteriales</taxon>
        <taxon>Clostridiaceae</taxon>
        <taxon>Clostridium</taxon>
    </lineage>
</organism>
<feature type="signal peptide" evidence="3">
    <location>
        <begin position="1"/>
        <end position="21"/>
    </location>
</feature>
<evidence type="ECO:0000313" key="6">
    <source>
        <dbReference type="Proteomes" id="UP000184080"/>
    </source>
</evidence>
<evidence type="ECO:0000259" key="4">
    <source>
        <dbReference type="SMART" id="SM00646"/>
    </source>
</evidence>
<dbReference type="Gene3D" id="3.40.630.40">
    <property type="entry name" value="Zn-dependent exopeptidases"/>
    <property type="match status" value="1"/>
</dbReference>
<dbReference type="Proteomes" id="UP000184080">
    <property type="component" value="Unassembled WGS sequence"/>
</dbReference>
<dbReference type="AlphaFoldDB" id="A0A1M6GHT2"/>
<dbReference type="GO" id="GO:0030288">
    <property type="term" value="C:outer membrane-bounded periplasmic space"/>
    <property type="evidence" value="ECO:0007669"/>
    <property type="project" value="TreeGrafter"/>
</dbReference>
<gene>
    <name evidence="5" type="ORF">SAMN05444401_2124</name>
</gene>
<accession>A0A1M6GHT2</accession>
<feature type="compositionally biased region" description="Basic and acidic residues" evidence="2">
    <location>
        <begin position="52"/>
        <end position="95"/>
    </location>
</feature>